<proteinExistence type="predicted"/>
<name>A0A8J3IB43_9CHLR</name>
<dbReference type="Proteomes" id="UP000612362">
    <property type="component" value="Unassembled WGS sequence"/>
</dbReference>
<dbReference type="SUPFAM" id="SSF46689">
    <property type="entry name" value="Homeodomain-like"/>
    <property type="match status" value="1"/>
</dbReference>
<accession>A0A8J3IB43</accession>
<dbReference type="InterPro" id="IPR009057">
    <property type="entry name" value="Homeodomain-like_sf"/>
</dbReference>
<evidence type="ECO:0000313" key="1">
    <source>
        <dbReference type="EMBL" id="GHO49387.1"/>
    </source>
</evidence>
<sequence>MKEEKTIAQIAAEYEVHPTQLRRWKAIVVEGMASLFEEKDGKAAMRAEYEERLNDLYGEIGRLTTQLNWLKKNLALHLSRDERLRLIERERSPMSIGESPSGESE</sequence>
<comment type="caution">
    <text evidence="1">The sequence shown here is derived from an EMBL/GenBank/DDBJ whole genome shotgun (WGS) entry which is preliminary data.</text>
</comment>
<evidence type="ECO:0008006" key="3">
    <source>
        <dbReference type="Google" id="ProtNLM"/>
    </source>
</evidence>
<dbReference type="AlphaFoldDB" id="A0A8J3IB43"/>
<protein>
    <recommendedName>
        <fullName evidence="3">Transposase</fullName>
    </recommendedName>
</protein>
<gene>
    <name evidence="1" type="ORF">KSX_75500</name>
</gene>
<dbReference type="EMBL" id="BNJF01000005">
    <property type="protein sequence ID" value="GHO49387.1"/>
    <property type="molecule type" value="Genomic_DNA"/>
</dbReference>
<evidence type="ECO:0000313" key="2">
    <source>
        <dbReference type="Proteomes" id="UP000612362"/>
    </source>
</evidence>
<organism evidence="1 2">
    <name type="scientific">Ktedonospora formicarum</name>
    <dbReference type="NCBI Taxonomy" id="2778364"/>
    <lineage>
        <taxon>Bacteria</taxon>
        <taxon>Bacillati</taxon>
        <taxon>Chloroflexota</taxon>
        <taxon>Ktedonobacteria</taxon>
        <taxon>Ktedonobacterales</taxon>
        <taxon>Ktedonobacteraceae</taxon>
        <taxon>Ktedonospora</taxon>
    </lineage>
</organism>
<keyword evidence="2" id="KW-1185">Reference proteome</keyword>
<reference evidence="1" key="1">
    <citation type="submission" date="2020-10" db="EMBL/GenBank/DDBJ databases">
        <title>Taxonomic study of unclassified bacteria belonging to the class Ktedonobacteria.</title>
        <authorList>
            <person name="Yabe S."/>
            <person name="Wang C.M."/>
            <person name="Zheng Y."/>
            <person name="Sakai Y."/>
            <person name="Cavaletti L."/>
            <person name="Monciardini P."/>
            <person name="Donadio S."/>
        </authorList>
    </citation>
    <scope>NUCLEOTIDE SEQUENCE</scope>
    <source>
        <strain evidence="1">SOSP1-1</strain>
    </source>
</reference>